<dbReference type="Pfam" id="PF02518">
    <property type="entry name" value="HATPase_c"/>
    <property type="match status" value="1"/>
</dbReference>
<evidence type="ECO:0000256" key="7">
    <source>
        <dbReference type="ARBA" id="ARBA00022777"/>
    </source>
</evidence>
<protein>
    <recommendedName>
        <fullName evidence="3">histidine kinase</fullName>
        <ecNumber evidence="3">2.7.13.3</ecNumber>
    </recommendedName>
</protein>
<dbReference type="InterPro" id="IPR050428">
    <property type="entry name" value="TCS_sensor_his_kinase"/>
</dbReference>
<feature type="transmembrane region" description="Helical" evidence="11">
    <location>
        <begin position="14"/>
        <end position="35"/>
    </location>
</feature>
<dbReference type="Proteomes" id="UP000199360">
    <property type="component" value="Unassembled WGS sequence"/>
</dbReference>
<keyword evidence="5" id="KW-0808">Transferase</keyword>
<keyword evidence="8 11" id="KW-1133">Transmembrane helix</keyword>
<comment type="subcellular location">
    <subcellularLocation>
        <location evidence="2">Cell membrane</location>
    </subcellularLocation>
</comment>
<dbReference type="GO" id="GO:0005886">
    <property type="term" value="C:plasma membrane"/>
    <property type="evidence" value="ECO:0007669"/>
    <property type="project" value="UniProtKB-SubCell"/>
</dbReference>
<dbReference type="GO" id="GO:0000155">
    <property type="term" value="F:phosphorelay sensor kinase activity"/>
    <property type="evidence" value="ECO:0007669"/>
    <property type="project" value="InterPro"/>
</dbReference>
<dbReference type="EMBL" id="FMDM01000006">
    <property type="protein sequence ID" value="SCG58291.1"/>
    <property type="molecule type" value="Genomic_DNA"/>
</dbReference>
<feature type="domain" description="Histidine kinase" evidence="12">
    <location>
        <begin position="184"/>
        <end position="396"/>
    </location>
</feature>
<evidence type="ECO:0000313" key="14">
    <source>
        <dbReference type="Proteomes" id="UP000199360"/>
    </source>
</evidence>
<comment type="catalytic activity">
    <reaction evidence="1">
        <text>ATP + protein L-histidine = ADP + protein N-phospho-L-histidine.</text>
        <dbReference type="EC" id="2.7.13.3"/>
    </reaction>
</comment>
<dbReference type="SMART" id="SM00387">
    <property type="entry name" value="HATPase_c"/>
    <property type="match status" value="1"/>
</dbReference>
<dbReference type="PANTHER" id="PTHR45436:SF5">
    <property type="entry name" value="SENSOR HISTIDINE KINASE TRCS"/>
    <property type="match status" value="1"/>
</dbReference>
<dbReference type="OrthoDB" id="9786919at2"/>
<gene>
    <name evidence="13" type="ORF">GA0070213_10638</name>
</gene>
<dbReference type="Gene3D" id="1.10.287.130">
    <property type="match status" value="1"/>
</dbReference>
<dbReference type="InterPro" id="IPR005467">
    <property type="entry name" value="His_kinase_dom"/>
</dbReference>
<dbReference type="Pfam" id="PF00512">
    <property type="entry name" value="HisKA"/>
    <property type="match status" value="1"/>
</dbReference>
<dbReference type="InterPro" id="IPR003594">
    <property type="entry name" value="HATPase_dom"/>
</dbReference>
<dbReference type="RefSeq" id="WP_091062519.1">
    <property type="nucleotide sequence ID" value="NZ_FMDM01000006.1"/>
</dbReference>
<dbReference type="CDD" id="cd00082">
    <property type="entry name" value="HisKA"/>
    <property type="match status" value="1"/>
</dbReference>
<sequence length="396" mass="41455">MDEARLARARRCSVVHTAGAIGLVLLLVGALMYVLTSRQESRALDGELSRVLAAAEDVDDPPPGQFLARQRPGDPAVEVTPGASPELTRVLDQAVRGAPGRRDATAGDDRPVRVAVERRPDGTRWAVAADLAPLRRRQGQLGLALLAAELAGLAGALVTATLLARRAVAPLAAALGMQRRFVADASHELRAPLTVLHTRAQLLARRARDQPADRLAGQLDQLVADTRALGEVVEDLLVSAAAEHQPLPDTEVDLAEVAREVVESMSAYASGRQVELRWVTGGPAPVRGARPALRRALTALVDNAVGHVPAGGHVTVTVARRDGRVVAEVADDGVGLDPAEADRLFARFAHGTAGAGRRFGLGLALVQHVARAHRGAVEVSGAPGRGATFTVSLPPA</sequence>
<dbReference type="PANTHER" id="PTHR45436">
    <property type="entry name" value="SENSOR HISTIDINE KINASE YKOH"/>
    <property type="match status" value="1"/>
</dbReference>
<dbReference type="InterPro" id="IPR036097">
    <property type="entry name" value="HisK_dim/P_sf"/>
</dbReference>
<keyword evidence="6 11" id="KW-0812">Transmembrane</keyword>
<dbReference type="STRING" id="745366.GA0070213_10638"/>
<dbReference type="CDD" id="cd00075">
    <property type="entry name" value="HATPase"/>
    <property type="match status" value="1"/>
</dbReference>
<dbReference type="SMART" id="SM00388">
    <property type="entry name" value="HisKA"/>
    <property type="match status" value="1"/>
</dbReference>
<dbReference type="SUPFAM" id="SSF55874">
    <property type="entry name" value="ATPase domain of HSP90 chaperone/DNA topoisomerase II/histidine kinase"/>
    <property type="match status" value="1"/>
</dbReference>
<evidence type="ECO:0000256" key="3">
    <source>
        <dbReference type="ARBA" id="ARBA00012438"/>
    </source>
</evidence>
<dbReference type="AlphaFoldDB" id="A0A1C5IJU8"/>
<evidence type="ECO:0000256" key="11">
    <source>
        <dbReference type="SAM" id="Phobius"/>
    </source>
</evidence>
<dbReference type="Gene3D" id="3.30.565.10">
    <property type="entry name" value="Histidine kinase-like ATPase, C-terminal domain"/>
    <property type="match status" value="1"/>
</dbReference>
<evidence type="ECO:0000256" key="2">
    <source>
        <dbReference type="ARBA" id="ARBA00004236"/>
    </source>
</evidence>
<evidence type="ECO:0000256" key="8">
    <source>
        <dbReference type="ARBA" id="ARBA00022989"/>
    </source>
</evidence>
<dbReference type="EC" id="2.7.13.3" evidence="3"/>
<accession>A0A1C5IJU8</accession>
<keyword evidence="7 13" id="KW-0418">Kinase</keyword>
<organism evidence="13 14">
    <name type="scientific">Micromonospora humi</name>
    <dbReference type="NCBI Taxonomy" id="745366"/>
    <lineage>
        <taxon>Bacteria</taxon>
        <taxon>Bacillati</taxon>
        <taxon>Actinomycetota</taxon>
        <taxon>Actinomycetes</taxon>
        <taxon>Micromonosporales</taxon>
        <taxon>Micromonosporaceae</taxon>
        <taxon>Micromonospora</taxon>
    </lineage>
</organism>
<keyword evidence="4" id="KW-0597">Phosphoprotein</keyword>
<evidence type="ECO:0000256" key="6">
    <source>
        <dbReference type="ARBA" id="ARBA00022692"/>
    </source>
</evidence>
<keyword evidence="9" id="KW-0902">Two-component regulatory system</keyword>
<dbReference type="PRINTS" id="PR00344">
    <property type="entry name" value="BCTRLSENSOR"/>
</dbReference>
<evidence type="ECO:0000256" key="9">
    <source>
        <dbReference type="ARBA" id="ARBA00023012"/>
    </source>
</evidence>
<name>A0A1C5IJU8_9ACTN</name>
<evidence type="ECO:0000256" key="4">
    <source>
        <dbReference type="ARBA" id="ARBA00022553"/>
    </source>
</evidence>
<evidence type="ECO:0000313" key="13">
    <source>
        <dbReference type="EMBL" id="SCG58291.1"/>
    </source>
</evidence>
<keyword evidence="10 11" id="KW-0472">Membrane</keyword>
<proteinExistence type="predicted"/>
<dbReference type="SUPFAM" id="SSF47384">
    <property type="entry name" value="Homodimeric domain of signal transducing histidine kinase"/>
    <property type="match status" value="1"/>
</dbReference>
<dbReference type="InterPro" id="IPR003661">
    <property type="entry name" value="HisK_dim/P_dom"/>
</dbReference>
<dbReference type="InterPro" id="IPR036890">
    <property type="entry name" value="HATPase_C_sf"/>
</dbReference>
<dbReference type="InterPro" id="IPR004358">
    <property type="entry name" value="Sig_transdc_His_kin-like_C"/>
</dbReference>
<evidence type="ECO:0000256" key="1">
    <source>
        <dbReference type="ARBA" id="ARBA00000085"/>
    </source>
</evidence>
<evidence type="ECO:0000256" key="5">
    <source>
        <dbReference type="ARBA" id="ARBA00022679"/>
    </source>
</evidence>
<keyword evidence="14" id="KW-1185">Reference proteome</keyword>
<reference evidence="14" key="1">
    <citation type="submission" date="2016-06" db="EMBL/GenBank/DDBJ databases">
        <authorList>
            <person name="Varghese N."/>
            <person name="Submissions Spin"/>
        </authorList>
    </citation>
    <scope>NUCLEOTIDE SEQUENCE [LARGE SCALE GENOMIC DNA]</scope>
    <source>
        <strain evidence="14">DSM 45647</strain>
    </source>
</reference>
<evidence type="ECO:0000259" key="12">
    <source>
        <dbReference type="PROSITE" id="PS50109"/>
    </source>
</evidence>
<evidence type="ECO:0000256" key="10">
    <source>
        <dbReference type="ARBA" id="ARBA00023136"/>
    </source>
</evidence>
<dbReference type="PROSITE" id="PS50109">
    <property type="entry name" value="HIS_KIN"/>
    <property type="match status" value="1"/>
</dbReference>